<dbReference type="PANTHER" id="PTHR37422">
    <property type="entry name" value="TEICHURONIC ACID BIOSYNTHESIS PROTEIN TUAE"/>
    <property type="match status" value="1"/>
</dbReference>
<feature type="transmembrane region" description="Helical" evidence="5">
    <location>
        <begin position="113"/>
        <end position="132"/>
    </location>
</feature>
<dbReference type="OrthoDB" id="5801261at2"/>
<feature type="transmembrane region" description="Helical" evidence="5">
    <location>
        <begin position="213"/>
        <end position="229"/>
    </location>
</feature>
<dbReference type="GO" id="GO:0016874">
    <property type="term" value="F:ligase activity"/>
    <property type="evidence" value="ECO:0007669"/>
    <property type="project" value="UniProtKB-KW"/>
</dbReference>
<dbReference type="Pfam" id="PF04932">
    <property type="entry name" value="Wzy_C"/>
    <property type="match status" value="1"/>
</dbReference>
<evidence type="ECO:0000256" key="5">
    <source>
        <dbReference type="SAM" id="Phobius"/>
    </source>
</evidence>
<reference evidence="7 8" key="1">
    <citation type="submission" date="2016-10" db="EMBL/GenBank/DDBJ databases">
        <authorList>
            <person name="de Groot N.N."/>
        </authorList>
    </citation>
    <scope>NUCLEOTIDE SEQUENCE [LARGE SCALE GENOMIC DNA]</scope>
    <source>
        <strain evidence="7 8">ATCC 700224</strain>
    </source>
</reference>
<feature type="transmembrane region" description="Helical" evidence="5">
    <location>
        <begin position="283"/>
        <end position="302"/>
    </location>
</feature>
<sequence length="463" mass="50516">MSASFGQTSLVLLTALLFSVTAFVSGYVDPTVPLLLFGLPAGLIALLICLRYPDHTLLLLVALIPLDFFAQLPNAGPTLSLFKLLFPIVATAYVIQLASGKLTLLPLSTEEKFLALFVVFAIIMVPFSVNVLGSLGTIRRLVSVALLYFFITRYAELWPRFKLRLELAVILPSVLSVILGLFGSSTGSNMFSSFTDDSLTRITGATTQSPNDYALILFLPAFLSAARVIQPSQPLVRLFWLACTAILLGGIVMTFSRSAFLALAVGMAAPVLLLWRHITPFHVIGLVASLVFLPFVLPAEYVERLASLGNLFGDGQRATELSLLRRANYIDVGMRIFEKYPLLGSGPGTFAWLHAKPEFQSLPFLYGVERMPHNLYLQVLTENGLVGTVLFLTALAMILAKCARPVLRPAPLVEVAFYAAVLAALISTLAMGLFVHVLLNKSFWLVLAFARISARDYRSPETG</sequence>
<evidence type="ECO:0000313" key="7">
    <source>
        <dbReference type="EMBL" id="SDE31999.1"/>
    </source>
</evidence>
<feature type="transmembrane region" description="Helical" evidence="5">
    <location>
        <begin position="167"/>
        <end position="185"/>
    </location>
</feature>
<proteinExistence type="predicted"/>
<evidence type="ECO:0000259" key="6">
    <source>
        <dbReference type="Pfam" id="PF04932"/>
    </source>
</evidence>
<feature type="transmembrane region" description="Helical" evidence="5">
    <location>
        <begin position="84"/>
        <end position="104"/>
    </location>
</feature>
<feature type="transmembrane region" description="Helical" evidence="5">
    <location>
        <begin position="138"/>
        <end position="155"/>
    </location>
</feature>
<organism evidence="7 8">
    <name type="scientific">Rhodospira trueperi</name>
    <dbReference type="NCBI Taxonomy" id="69960"/>
    <lineage>
        <taxon>Bacteria</taxon>
        <taxon>Pseudomonadati</taxon>
        <taxon>Pseudomonadota</taxon>
        <taxon>Alphaproteobacteria</taxon>
        <taxon>Rhodospirillales</taxon>
        <taxon>Rhodospirillaceae</taxon>
        <taxon>Rhodospira</taxon>
    </lineage>
</organism>
<keyword evidence="4 5" id="KW-0472">Membrane</keyword>
<feature type="transmembrane region" description="Helical" evidence="5">
    <location>
        <begin position="32"/>
        <end position="50"/>
    </location>
</feature>
<evidence type="ECO:0000313" key="8">
    <source>
        <dbReference type="Proteomes" id="UP000199412"/>
    </source>
</evidence>
<comment type="subcellular location">
    <subcellularLocation>
        <location evidence="1">Membrane</location>
        <topology evidence="1">Multi-pass membrane protein</topology>
    </subcellularLocation>
</comment>
<dbReference type="AlphaFoldDB" id="A0A1G7BY85"/>
<protein>
    <submittedName>
        <fullName evidence="7">O-antigen ligase</fullName>
    </submittedName>
</protein>
<gene>
    <name evidence="7" type="ORF">SAMN05421720_105224</name>
</gene>
<accession>A0A1G7BY85</accession>
<keyword evidence="8" id="KW-1185">Reference proteome</keyword>
<keyword evidence="3 5" id="KW-1133">Transmembrane helix</keyword>
<name>A0A1G7BY85_9PROT</name>
<feature type="domain" description="O-antigen ligase-related" evidence="6">
    <location>
        <begin position="244"/>
        <end position="392"/>
    </location>
</feature>
<feature type="transmembrane region" description="Helical" evidence="5">
    <location>
        <begin position="384"/>
        <end position="403"/>
    </location>
</feature>
<evidence type="ECO:0000256" key="3">
    <source>
        <dbReference type="ARBA" id="ARBA00022989"/>
    </source>
</evidence>
<feature type="transmembrane region" description="Helical" evidence="5">
    <location>
        <begin position="236"/>
        <end position="253"/>
    </location>
</feature>
<dbReference type="InterPro" id="IPR007016">
    <property type="entry name" value="O-antigen_ligase-rel_domated"/>
</dbReference>
<dbReference type="PANTHER" id="PTHR37422:SF13">
    <property type="entry name" value="LIPOPOLYSACCHARIDE BIOSYNTHESIS PROTEIN PA4999-RELATED"/>
    <property type="match status" value="1"/>
</dbReference>
<feature type="transmembrane region" description="Helical" evidence="5">
    <location>
        <begin position="415"/>
        <end position="439"/>
    </location>
</feature>
<keyword evidence="2 5" id="KW-0812">Transmembrane</keyword>
<dbReference type="Proteomes" id="UP000199412">
    <property type="component" value="Unassembled WGS sequence"/>
</dbReference>
<dbReference type="STRING" id="69960.SAMN05421720_105224"/>
<dbReference type="GO" id="GO:0016020">
    <property type="term" value="C:membrane"/>
    <property type="evidence" value="ECO:0007669"/>
    <property type="project" value="UniProtKB-SubCell"/>
</dbReference>
<evidence type="ECO:0000256" key="2">
    <source>
        <dbReference type="ARBA" id="ARBA00022692"/>
    </source>
</evidence>
<feature type="transmembrane region" description="Helical" evidence="5">
    <location>
        <begin position="57"/>
        <end position="72"/>
    </location>
</feature>
<dbReference type="RefSeq" id="WP_092785342.1">
    <property type="nucleotide sequence ID" value="NZ_FNAP01000005.1"/>
</dbReference>
<dbReference type="InterPro" id="IPR051533">
    <property type="entry name" value="WaaL-like"/>
</dbReference>
<evidence type="ECO:0000256" key="1">
    <source>
        <dbReference type="ARBA" id="ARBA00004141"/>
    </source>
</evidence>
<evidence type="ECO:0000256" key="4">
    <source>
        <dbReference type="ARBA" id="ARBA00023136"/>
    </source>
</evidence>
<keyword evidence="7" id="KW-0436">Ligase</keyword>
<dbReference type="EMBL" id="FNAP01000005">
    <property type="protein sequence ID" value="SDE31999.1"/>
    <property type="molecule type" value="Genomic_DNA"/>
</dbReference>